<dbReference type="OrthoDB" id="6539974at2"/>
<organism evidence="1 2">
    <name type="scientific">Enterobacter agglomerans</name>
    <name type="common">Erwinia herbicola</name>
    <name type="synonym">Pantoea agglomerans</name>
    <dbReference type="NCBI Taxonomy" id="549"/>
    <lineage>
        <taxon>Bacteria</taxon>
        <taxon>Pseudomonadati</taxon>
        <taxon>Pseudomonadota</taxon>
        <taxon>Gammaproteobacteria</taxon>
        <taxon>Enterobacterales</taxon>
        <taxon>Erwiniaceae</taxon>
        <taxon>Pantoea</taxon>
        <taxon>Pantoea agglomerans group</taxon>
    </lineage>
</organism>
<name>A0A7X2MKT2_ENTAG</name>
<dbReference type="AlphaFoldDB" id="A0A7X2MKT2"/>
<dbReference type="RefSeq" id="WP_010256916.1">
    <property type="nucleotide sequence ID" value="NZ_ADWZ01000011.1"/>
</dbReference>
<accession>A0A7X2MKT2</accession>
<dbReference type="Proteomes" id="UP000461948">
    <property type="component" value="Unassembled WGS sequence"/>
</dbReference>
<reference evidence="1 2" key="1">
    <citation type="submission" date="2019-11" db="EMBL/GenBank/DDBJ databases">
        <title>Draft Genome Sequence of Plant Growth-Promoting Rhizosphere-Associated Bacteria.</title>
        <authorList>
            <person name="Vasilyev I.Y."/>
            <person name="Radchenko V."/>
            <person name="Ilnitskaya E.V."/>
        </authorList>
    </citation>
    <scope>NUCLEOTIDE SEQUENCE [LARGE SCALE GENOMIC DNA]</scope>
    <source>
        <strain evidence="1 2">VRA_MhP_f</strain>
    </source>
</reference>
<evidence type="ECO:0000313" key="2">
    <source>
        <dbReference type="Proteomes" id="UP000461948"/>
    </source>
</evidence>
<gene>
    <name evidence="1" type="ORF">GKC49_06890</name>
</gene>
<comment type="caution">
    <text evidence="1">The sequence shown here is derived from an EMBL/GenBank/DDBJ whole genome shotgun (WGS) entry which is preliminary data.</text>
</comment>
<dbReference type="EMBL" id="WKLC01000207">
    <property type="protein sequence ID" value="MSE14871.1"/>
    <property type="molecule type" value="Genomic_DNA"/>
</dbReference>
<proteinExistence type="predicted"/>
<dbReference type="GeneID" id="66827234"/>
<protein>
    <submittedName>
        <fullName evidence="1">Uncharacterized protein</fullName>
    </submittedName>
</protein>
<sequence length="81" mass="8792">MSVSEATTGGKSVAALVESLEKQAAKRSDANWHEGLKSSTKIALEKINGAFAAKWISADESLSLKQRVYSVQDKLIELALW</sequence>
<evidence type="ECO:0000313" key="1">
    <source>
        <dbReference type="EMBL" id="MSE14871.1"/>
    </source>
</evidence>